<comment type="function">
    <text evidence="11">Kinesin is a microtubule-associated force-producing protein that play a role in organelle transport.</text>
</comment>
<keyword evidence="6 10" id="KW-0802">TPR repeat</keyword>
<dbReference type="GO" id="GO:0005737">
    <property type="term" value="C:cytoplasm"/>
    <property type="evidence" value="ECO:0000318"/>
    <property type="project" value="GO_Central"/>
</dbReference>
<dbReference type="GO" id="GO:0005874">
    <property type="term" value="C:microtubule"/>
    <property type="evidence" value="ECO:0007669"/>
    <property type="project" value="UniProtKB-UniRule"/>
</dbReference>
<dbReference type="PANTHER" id="PTHR45783">
    <property type="entry name" value="KINESIN LIGHT CHAIN"/>
    <property type="match status" value="1"/>
</dbReference>
<keyword evidence="5" id="KW-0677">Repeat</keyword>
<comment type="subcellular location">
    <subcellularLocation>
        <location evidence="1 11">Cytoplasm</location>
        <location evidence="1 11">Cytoskeleton</location>
    </subcellularLocation>
</comment>
<feature type="compositionally biased region" description="Polar residues" evidence="13">
    <location>
        <begin position="159"/>
        <end position="176"/>
    </location>
</feature>
<keyword evidence="15" id="KW-1185">Reference proteome</keyword>
<keyword evidence="7 12" id="KW-0175">Coiled coil</keyword>
<evidence type="ECO:0000256" key="6">
    <source>
        <dbReference type="ARBA" id="ARBA00022803"/>
    </source>
</evidence>
<feature type="coiled-coil region" evidence="12">
    <location>
        <begin position="75"/>
        <end position="137"/>
    </location>
</feature>
<evidence type="ECO:0000256" key="8">
    <source>
        <dbReference type="ARBA" id="ARBA00023175"/>
    </source>
</evidence>
<evidence type="ECO:0000256" key="9">
    <source>
        <dbReference type="ARBA" id="ARBA00023212"/>
    </source>
</evidence>
<dbReference type="AlphaFoldDB" id="B3SAB7"/>
<sequence length="606" mass="68649">MPEGLDEMTNEEIVADTKNVVRSLETLFNQHSDVLTSLTIIKDDHQQQHHDEDRIRVLHKSIESIQLGIGEAQVIISLTNYLNAVEAEKQKLRAQVKRLCQENAWLRDELALTQQKLLSSEESVAQLEEEKEHLEFMSSVKNYESSEDKDILIEEESSTRQSTPTEQQSTVSESSVDMNTAYEIPNRLKTLHNLVLQYTAQGRYEVAIPLCKQTLEDLEKTSGHDHPDVATLLNILALVYRDQHKYDEASELLEDSLRIREKTLGADHPAVAVTLNNLAVLYGKLGKYKGAEQLCKRALEIREKVLGMNHPDVAKQLNNLALICQNLGKYDEVEWYYKRALEIYQKQLGPDDPNVAKTKNNLASSYLKQGKYKAAEMLYKQVLTRAQEREFGTGDREAIAVKTEDYAVDKPESPPSGTVNELGNWYKLSKQDNSAVSTTLRNLGALYRRQGKMGEARTLEDYGLRNRKNSDSSRQKRTSNLTVIDEKTNMEGSTSHVRIRNESMCEPDEIGTSNIPKDNKDDDAASRKRESSLSRLRKTLSSKGLRLMDKFSTNNGVESPRYQMGGERVELMNKPDRRLFSPTVKAVGRTISTPTLASPTQKDSEL</sequence>
<feature type="compositionally biased region" description="Basic and acidic residues" evidence="13">
    <location>
        <begin position="517"/>
        <end position="532"/>
    </location>
</feature>
<protein>
    <recommendedName>
        <fullName evidence="11">Kinesin light chain</fullName>
    </recommendedName>
</protein>
<dbReference type="KEGG" id="tad:TRIADDRAFT_64331"/>
<feature type="compositionally biased region" description="Basic and acidic residues" evidence="13">
    <location>
        <begin position="458"/>
        <end position="474"/>
    </location>
</feature>
<dbReference type="FunFam" id="1.25.40.10:FF:000003">
    <property type="entry name" value="kinesin light chain isoform X1"/>
    <property type="match status" value="1"/>
</dbReference>
<feature type="region of interest" description="Disordered" evidence="13">
    <location>
        <begin position="576"/>
        <end position="606"/>
    </location>
</feature>
<reference evidence="14 15" key="1">
    <citation type="journal article" date="2008" name="Nature">
        <title>The Trichoplax genome and the nature of placozoans.</title>
        <authorList>
            <person name="Srivastava M."/>
            <person name="Begovic E."/>
            <person name="Chapman J."/>
            <person name="Putnam N.H."/>
            <person name="Hellsten U."/>
            <person name="Kawashima T."/>
            <person name="Kuo A."/>
            <person name="Mitros T."/>
            <person name="Salamov A."/>
            <person name="Carpenter M.L."/>
            <person name="Signorovitch A.Y."/>
            <person name="Moreno M.A."/>
            <person name="Kamm K."/>
            <person name="Grimwood J."/>
            <person name="Schmutz J."/>
            <person name="Shapiro H."/>
            <person name="Grigoriev I.V."/>
            <person name="Buss L.W."/>
            <person name="Schierwater B."/>
            <person name="Dellaporta S.L."/>
            <person name="Rokhsar D.S."/>
        </authorList>
    </citation>
    <scope>NUCLEOTIDE SEQUENCE [LARGE SCALE GENOMIC DNA]</scope>
    <source>
        <strain evidence="14 15">Grell-BS-1999</strain>
    </source>
</reference>
<evidence type="ECO:0000256" key="1">
    <source>
        <dbReference type="ARBA" id="ARBA00004245"/>
    </source>
</evidence>
<keyword evidence="8 11" id="KW-0505">Motor protein</keyword>
<evidence type="ECO:0000256" key="7">
    <source>
        <dbReference type="ARBA" id="ARBA00023054"/>
    </source>
</evidence>
<dbReference type="GO" id="GO:0005871">
    <property type="term" value="C:kinesin complex"/>
    <property type="evidence" value="ECO:0007669"/>
    <property type="project" value="UniProtKB-UniRule"/>
</dbReference>
<dbReference type="GeneID" id="6758447"/>
<comment type="similarity">
    <text evidence="2 11">Belongs to the kinesin light chain family.</text>
</comment>
<dbReference type="InterPro" id="IPR002151">
    <property type="entry name" value="Kinesin_light"/>
</dbReference>
<dbReference type="SUPFAM" id="SSF57997">
    <property type="entry name" value="Tropomyosin"/>
    <property type="match status" value="1"/>
</dbReference>
<dbReference type="GO" id="GO:0019894">
    <property type="term" value="F:kinesin binding"/>
    <property type="evidence" value="ECO:0000318"/>
    <property type="project" value="GO_Central"/>
</dbReference>
<evidence type="ECO:0000256" key="12">
    <source>
        <dbReference type="SAM" id="Coils"/>
    </source>
</evidence>
<keyword evidence="3 11" id="KW-0963">Cytoplasm</keyword>
<dbReference type="STRING" id="10228.B3SAB7"/>
<dbReference type="Proteomes" id="UP000009022">
    <property type="component" value="Unassembled WGS sequence"/>
</dbReference>
<dbReference type="SMART" id="SM00028">
    <property type="entry name" value="TPR"/>
    <property type="match status" value="5"/>
</dbReference>
<keyword evidence="4 11" id="KW-0493">Microtubule</keyword>
<accession>B3SAB7</accession>
<dbReference type="eggNOG" id="KOG1840">
    <property type="taxonomic scope" value="Eukaryota"/>
</dbReference>
<feature type="region of interest" description="Disordered" evidence="13">
    <location>
        <begin position="154"/>
        <end position="176"/>
    </location>
</feature>
<dbReference type="Pfam" id="PF13424">
    <property type="entry name" value="TPR_12"/>
    <property type="match status" value="2"/>
</dbReference>
<dbReference type="OMA" id="EQDDTCE"/>
<dbReference type="InParanoid" id="B3SAB7"/>
<feature type="repeat" description="TPR" evidence="10">
    <location>
        <begin position="230"/>
        <end position="263"/>
    </location>
</feature>
<evidence type="ECO:0000313" key="14">
    <source>
        <dbReference type="EMBL" id="EDV20284.1"/>
    </source>
</evidence>
<gene>
    <name evidence="14" type="ORF">TRIADDRAFT_64331</name>
</gene>
<dbReference type="InterPro" id="IPR019734">
    <property type="entry name" value="TPR_rpt"/>
</dbReference>
<proteinExistence type="inferred from homology"/>
<comment type="subunit">
    <text evidence="11">Oligomeric complex composed of two heavy chains and two light chains.</text>
</comment>
<organism evidence="14 15">
    <name type="scientific">Trichoplax adhaerens</name>
    <name type="common">Trichoplax reptans</name>
    <dbReference type="NCBI Taxonomy" id="10228"/>
    <lineage>
        <taxon>Eukaryota</taxon>
        <taxon>Metazoa</taxon>
        <taxon>Placozoa</taxon>
        <taxon>Uniplacotomia</taxon>
        <taxon>Trichoplacea</taxon>
        <taxon>Trichoplacidae</taxon>
        <taxon>Trichoplax</taxon>
    </lineage>
</organism>
<dbReference type="OrthoDB" id="413723at2759"/>
<dbReference type="CTD" id="6758447"/>
<dbReference type="PANTHER" id="PTHR45783:SF3">
    <property type="entry name" value="KINESIN LIGHT CHAIN"/>
    <property type="match status" value="1"/>
</dbReference>
<dbReference type="HOGENOM" id="CLU_019953_0_0_1"/>
<name>B3SAB7_TRIAD</name>
<evidence type="ECO:0000256" key="10">
    <source>
        <dbReference type="PROSITE-ProRule" id="PRU00339"/>
    </source>
</evidence>
<evidence type="ECO:0000256" key="2">
    <source>
        <dbReference type="ARBA" id="ARBA00009622"/>
    </source>
</evidence>
<dbReference type="InterPro" id="IPR011990">
    <property type="entry name" value="TPR-like_helical_dom_sf"/>
</dbReference>
<dbReference type="PROSITE" id="PS01160">
    <property type="entry name" value="KINESIN_LIGHT"/>
    <property type="match status" value="1"/>
</dbReference>
<dbReference type="SUPFAM" id="SSF48452">
    <property type="entry name" value="TPR-like"/>
    <property type="match status" value="1"/>
</dbReference>
<evidence type="ECO:0000256" key="11">
    <source>
        <dbReference type="RuleBase" id="RU367020"/>
    </source>
</evidence>
<feature type="region of interest" description="Disordered" evidence="13">
    <location>
        <begin position="458"/>
        <end position="540"/>
    </location>
</feature>
<evidence type="ECO:0000256" key="4">
    <source>
        <dbReference type="ARBA" id="ARBA00022701"/>
    </source>
</evidence>
<dbReference type="EMBL" id="DS985261">
    <property type="protein sequence ID" value="EDV20284.1"/>
    <property type="molecule type" value="Genomic_DNA"/>
</dbReference>
<keyword evidence="9 11" id="KW-0206">Cytoskeleton</keyword>
<evidence type="ECO:0000256" key="3">
    <source>
        <dbReference type="ARBA" id="ARBA00022490"/>
    </source>
</evidence>
<dbReference type="RefSeq" id="XP_002117234.1">
    <property type="nucleotide sequence ID" value="XM_002117198.1"/>
</dbReference>
<evidence type="ECO:0000256" key="5">
    <source>
        <dbReference type="ARBA" id="ARBA00022737"/>
    </source>
</evidence>
<dbReference type="Pfam" id="PF13176">
    <property type="entry name" value="TPR_7"/>
    <property type="match status" value="1"/>
</dbReference>
<dbReference type="FunCoup" id="B3SAB7">
    <property type="interactions" value="1511"/>
</dbReference>
<evidence type="ECO:0000313" key="15">
    <source>
        <dbReference type="Proteomes" id="UP000009022"/>
    </source>
</evidence>
<dbReference type="Gene3D" id="1.25.40.10">
    <property type="entry name" value="Tetratricopeptide repeat domain"/>
    <property type="match status" value="1"/>
</dbReference>
<feature type="compositionally biased region" description="Polar residues" evidence="13">
    <location>
        <begin position="590"/>
        <end position="606"/>
    </location>
</feature>
<dbReference type="PhylomeDB" id="B3SAB7"/>
<dbReference type="GO" id="GO:0007018">
    <property type="term" value="P:microtubule-based movement"/>
    <property type="evidence" value="ECO:0000318"/>
    <property type="project" value="GO_Central"/>
</dbReference>
<dbReference type="PROSITE" id="PS50005">
    <property type="entry name" value="TPR"/>
    <property type="match status" value="1"/>
</dbReference>
<evidence type="ECO:0000256" key="13">
    <source>
        <dbReference type="SAM" id="MobiDB-lite"/>
    </source>
</evidence>
<dbReference type="PRINTS" id="PR00381">
    <property type="entry name" value="KINESINLIGHT"/>
</dbReference>
<dbReference type="InterPro" id="IPR015792">
    <property type="entry name" value="Kinesin_light_repeat"/>
</dbReference>